<dbReference type="Proteomes" id="UP000515154">
    <property type="component" value="Linkage group LG1"/>
</dbReference>
<sequence>MAGERRTGFTDTEKTENTEKDDKKETELEKYWKAVKDNPADFTGWTYLLQYVEQENNVEDAQEAFDAFFDHYPYCYGYWKKFADILKKNDEVDKAITVFERGVKAIPLSVELWLHYISSVTESRECENVERIQELYRKALNAAGTDFRADRLWDSVIHWEKQQKNLQNVMCLYDELLKIPLQLYSHHFDNFKSFINSHHPKEILSLDEFFKLREEVLAKRSDCSAEEEDGPDDQQLTEEAPPGVESEGGKSDEVEANKLRAKIIEIRQAVHKETEEEVSKRWAFEEGIKRPYFHVKPLERSQLKNWKDYLDFEIEFGTHERVVVLFERCLIATALYEDFWLKYARYIEQHSIEAARNVYKRACNIHLPKKPSIHLTWAAFEESQGNYDEAWKILNNLEKNIPGLAMVALRRISLERHQYNFAAAAALFQEYMDTAATKEIRSFFAIKYSRFLSKVCHDVNKAKEILKEAIEIDETNPKLHLQLLDIEYQTQPMNEDSILDTFKFTLSTNMSLQSKIKFSQRRIEFLEDFGKDITKLLDAYDEHQKVLKEAHIEKKRKMVECGEDPLEKKAKLDGGVNNNCTRANGSKDILSATSVGTAVSGNNDISNVVQQNTPFQYAHWGSYQNAASYGGYPHPHWSSYNNQYYPS</sequence>
<dbReference type="Pfam" id="PF23240">
    <property type="entry name" value="HAT_PRP39_N"/>
    <property type="match status" value="1"/>
</dbReference>
<gene>
    <name evidence="11" type="primary">LOC115210766</name>
</gene>
<evidence type="ECO:0000256" key="1">
    <source>
        <dbReference type="ARBA" id="ARBA00003777"/>
    </source>
</evidence>
<dbReference type="GO" id="GO:0071004">
    <property type="term" value="C:U2-type prespliceosome"/>
    <property type="evidence" value="ECO:0007669"/>
    <property type="project" value="TreeGrafter"/>
</dbReference>
<name>A0A6P7SAP6_9MOLL</name>
<evidence type="ECO:0000256" key="2">
    <source>
        <dbReference type="ARBA" id="ARBA00004123"/>
    </source>
</evidence>
<keyword evidence="10" id="KW-1185">Reference proteome</keyword>
<evidence type="ECO:0000256" key="9">
    <source>
        <dbReference type="ARBA" id="ARBA00080852"/>
    </source>
</evidence>
<evidence type="ECO:0000256" key="6">
    <source>
        <dbReference type="ARBA" id="ARBA00023242"/>
    </source>
</evidence>
<evidence type="ECO:0000256" key="3">
    <source>
        <dbReference type="ARBA" id="ARBA00022664"/>
    </source>
</evidence>
<dbReference type="InterPro" id="IPR003107">
    <property type="entry name" value="HAT"/>
</dbReference>
<organism evidence="10 11">
    <name type="scientific">Octopus sinensis</name>
    <name type="common">East Asian common octopus</name>
    <dbReference type="NCBI Taxonomy" id="2607531"/>
    <lineage>
        <taxon>Eukaryota</taxon>
        <taxon>Metazoa</taxon>
        <taxon>Spiralia</taxon>
        <taxon>Lophotrochozoa</taxon>
        <taxon>Mollusca</taxon>
        <taxon>Cephalopoda</taxon>
        <taxon>Coleoidea</taxon>
        <taxon>Octopodiformes</taxon>
        <taxon>Octopoda</taxon>
        <taxon>Incirrata</taxon>
        <taxon>Octopodidae</taxon>
        <taxon>Octopus</taxon>
    </lineage>
</organism>
<dbReference type="Pfam" id="PF23241">
    <property type="entry name" value="HAT_PRP39_C"/>
    <property type="match status" value="1"/>
</dbReference>
<dbReference type="InterPro" id="IPR059164">
    <property type="entry name" value="HAT_PRP39_C"/>
</dbReference>
<dbReference type="FunFam" id="1.25.40.10:FF:000091">
    <property type="entry name" value="Pre-mRNA-processing factor 39"/>
    <property type="match status" value="1"/>
</dbReference>
<evidence type="ECO:0000256" key="8">
    <source>
        <dbReference type="ARBA" id="ARBA00067962"/>
    </source>
</evidence>
<dbReference type="GO" id="GO:0030627">
    <property type="term" value="F:pre-mRNA 5'-splice site binding"/>
    <property type="evidence" value="ECO:0007669"/>
    <property type="project" value="TreeGrafter"/>
</dbReference>
<dbReference type="RefSeq" id="XP_029635347.1">
    <property type="nucleotide sequence ID" value="XM_029779487.2"/>
</dbReference>
<proteinExistence type="inferred from homology"/>
<dbReference type="GO" id="GO:0005685">
    <property type="term" value="C:U1 snRNP"/>
    <property type="evidence" value="ECO:0007669"/>
    <property type="project" value="TreeGrafter"/>
</dbReference>
<dbReference type="InterPro" id="IPR011990">
    <property type="entry name" value="TPR-like_helical_dom_sf"/>
</dbReference>
<accession>A0A6P7SAP6</accession>
<dbReference type="GO" id="GO:0000395">
    <property type="term" value="P:mRNA 5'-splice site recognition"/>
    <property type="evidence" value="ECO:0007669"/>
    <property type="project" value="TreeGrafter"/>
</dbReference>
<dbReference type="PANTHER" id="PTHR17204">
    <property type="entry name" value="PRE-MRNA PROCESSING PROTEIN PRP39-RELATED"/>
    <property type="match status" value="1"/>
</dbReference>
<dbReference type="FunFam" id="1.25.40.10:FF:000063">
    <property type="entry name" value="Pre-mRNA processing factor 39"/>
    <property type="match status" value="1"/>
</dbReference>
<keyword evidence="6" id="KW-0539">Nucleus</keyword>
<comment type="similarity">
    <text evidence="7">Belongs to the PRP39 family.</text>
</comment>
<dbReference type="Gene3D" id="1.25.40.10">
    <property type="entry name" value="Tetratricopeptide repeat domain"/>
    <property type="match status" value="2"/>
</dbReference>
<comment type="function">
    <text evidence="1">Involved in pre-mRNA splicing.</text>
</comment>
<reference evidence="11" key="1">
    <citation type="submission" date="2025-08" db="UniProtKB">
        <authorList>
            <consortium name="RefSeq"/>
        </authorList>
    </citation>
    <scope>IDENTIFICATION</scope>
</reference>
<dbReference type="PANTHER" id="PTHR17204:SF5">
    <property type="entry name" value="PRE-MRNA-PROCESSING FACTOR 39"/>
    <property type="match status" value="1"/>
</dbReference>
<evidence type="ECO:0000256" key="7">
    <source>
        <dbReference type="ARBA" id="ARBA00038019"/>
    </source>
</evidence>
<dbReference type="GO" id="GO:0000243">
    <property type="term" value="C:commitment complex"/>
    <property type="evidence" value="ECO:0007669"/>
    <property type="project" value="TreeGrafter"/>
</dbReference>
<keyword evidence="5" id="KW-0508">mRNA splicing</keyword>
<evidence type="ECO:0000313" key="11">
    <source>
        <dbReference type="RefSeq" id="XP_029635347.1"/>
    </source>
</evidence>
<dbReference type="AlphaFoldDB" id="A0A6P7SAP6"/>
<keyword evidence="3" id="KW-0507">mRNA processing</keyword>
<dbReference type="SMART" id="SM00386">
    <property type="entry name" value="HAT"/>
    <property type="match status" value="6"/>
</dbReference>
<dbReference type="KEGG" id="osn:115210766"/>
<dbReference type="SUPFAM" id="SSF48452">
    <property type="entry name" value="TPR-like"/>
    <property type="match status" value="2"/>
</dbReference>
<keyword evidence="4" id="KW-0677">Repeat</keyword>
<evidence type="ECO:0000256" key="5">
    <source>
        <dbReference type="ARBA" id="ARBA00023187"/>
    </source>
</evidence>
<protein>
    <recommendedName>
        <fullName evidence="8">Pre-mRNA-processing factor 39</fullName>
    </recommendedName>
    <alternativeName>
        <fullName evidence="9">PRP39 homolog</fullName>
    </alternativeName>
</protein>
<comment type="subcellular location">
    <subcellularLocation>
        <location evidence="2">Nucleus</location>
    </subcellularLocation>
</comment>
<evidence type="ECO:0000313" key="10">
    <source>
        <dbReference type="Proteomes" id="UP000515154"/>
    </source>
</evidence>
<evidence type="ECO:0000256" key="4">
    <source>
        <dbReference type="ARBA" id="ARBA00022737"/>
    </source>
</evidence>